<dbReference type="OrthoDB" id="4940137at2759"/>
<comment type="caution">
    <text evidence="2">The sequence shown here is derived from an EMBL/GenBank/DDBJ whole genome shotgun (WGS) entry which is preliminary data.</text>
</comment>
<protein>
    <submittedName>
        <fullName evidence="2">FluG domain-containing protein</fullName>
    </submittedName>
</protein>
<dbReference type="Pfam" id="PF11917">
    <property type="entry name" value="DUF3435"/>
    <property type="match status" value="1"/>
</dbReference>
<evidence type="ECO:0000313" key="2">
    <source>
        <dbReference type="EMBL" id="KID86783.1"/>
    </source>
</evidence>
<dbReference type="EMBL" id="AZNH01000020">
    <property type="protein sequence ID" value="KID86783.1"/>
    <property type="molecule type" value="Genomic_DNA"/>
</dbReference>
<sequence>MDLEASRIEHYQQRLRQEETPEPEPWRPQELQNSWERGNRRRPLPSNHSDSHKVDLYRLQLRWKAFCHRLRRPQEWKVWIKTLTRGRRFMPKARLAYTQGSLVVYTKSILESRGTDLLEIVFANTADASSRENGACGENQKSSLLWADFCIYHIYFLWVRDTLHFHIGLDRLDDATIRHICMFSGCRKHELVYAKPKNLKELVKKLDEESDAYTDVEHESNECIPRRVKECWTCGRADERTNNRKLKDRLATQILLRWHKGENKQIVPTWHTFVEEDIPMLCLVSHILAKALSDGVIDNNGYQERADPFFRTKLNKPPIKIRWKREWLHRPVSRETVNALGKKSNDPATAAVFDSHSVRLGIALGLAEKMSQYGYHRGYANCVDCKVFISPVPYAQLSDRMLANYRQSVRDQGMRHRPNSTIYQEAYHNVKSNPAVQDAFLGRGTASPYLAIFNHVGLWRDENAPKLFRTTHAFHWSKQSRGRRLEEEVETIKAALPRTARQKHRRKVHKMIYKDHFDAKDEEELQKQSQGIQEPEVKL</sequence>
<evidence type="ECO:0000256" key="1">
    <source>
        <dbReference type="SAM" id="MobiDB-lite"/>
    </source>
</evidence>
<accession>A0A0B4GVK8</accession>
<keyword evidence="3" id="KW-1185">Reference proteome</keyword>
<organism evidence="2 3">
    <name type="scientific">Metarhizium guizhouense (strain ARSEF 977)</name>
    <dbReference type="NCBI Taxonomy" id="1276136"/>
    <lineage>
        <taxon>Eukaryota</taxon>
        <taxon>Fungi</taxon>
        <taxon>Dikarya</taxon>
        <taxon>Ascomycota</taxon>
        <taxon>Pezizomycotina</taxon>
        <taxon>Sordariomycetes</taxon>
        <taxon>Hypocreomycetidae</taxon>
        <taxon>Hypocreales</taxon>
        <taxon>Clavicipitaceae</taxon>
        <taxon>Metarhizium</taxon>
    </lineage>
</organism>
<feature type="region of interest" description="Disordered" evidence="1">
    <location>
        <begin position="519"/>
        <end position="539"/>
    </location>
</feature>
<dbReference type="PANTHER" id="PTHR37535">
    <property type="entry name" value="FLUG DOMAIN PROTEIN"/>
    <property type="match status" value="1"/>
</dbReference>
<dbReference type="Proteomes" id="UP000031192">
    <property type="component" value="Unassembled WGS sequence"/>
</dbReference>
<dbReference type="InterPro" id="IPR021842">
    <property type="entry name" value="DUF3435"/>
</dbReference>
<feature type="region of interest" description="Disordered" evidence="1">
    <location>
        <begin position="1"/>
        <end position="49"/>
    </location>
</feature>
<gene>
    <name evidence="2" type="ORF">MGU_06255</name>
</gene>
<dbReference type="HOGENOM" id="CLU_505353_0_0_1"/>
<reference evidence="2 3" key="1">
    <citation type="journal article" date="2014" name="Proc. Natl. Acad. Sci. U.S.A.">
        <title>Trajectory and genomic determinants of fungal-pathogen speciation and host adaptation.</title>
        <authorList>
            <person name="Hu X."/>
            <person name="Xiao G."/>
            <person name="Zheng P."/>
            <person name="Shang Y."/>
            <person name="Su Y."/>
            <person name="Zhang X."/>
            <person name="Liu X."/>
            <person name="Zhan S."/>
            <person name="St Leger R.J."/>
            <person name="Wang C."/>
        </authorList>
    </citation>
    <scope>NUCLEOTIDE SEQUENCE [LARGE SCALE GENOMIC DNA]</scope>
    <source>
        <strain evidence="2 3">ARSEF 977</strain>
    </source>
</reference>
<evidence type="ECO:0000313" key="3">
    <source>
        <dbReference type="Proteomes" id="UP000031192"/>
    </source>
</evidence>
<name>A0A0B4GVK8_METGA</name>
<feature type="compositionally biased region" description="Basic and acidic residues" evidence="1">
    <location>
        <begin position="1"/>
        <end position="27"/>
    </location>
</feature>
<proteinExistence type="predicted"/>
<dbReference type="AlphaFoldDB" id="A0A0B4GVK8"/>
<dbReference type="PANTHER" id="PTHR37535:SF4">
    <property type="entry name" value="FLUG DOMAIN-CONTAINING PROTEIN"/>
    <property type="match status" value="1"/>
</dbReference>